<dbReference type="OrthoDB" id="945197at2759"/>
<dbReference type="RefSeq" id="XP_021836674.1">
    <property type="nucleotide sequence ID" value="XM_021980982.2"/>
</dbReference>
<keyword evidence="3" id="KW-1185">Reference proteome</keyword>
<dbReference type="SUPFAM" id="SSF57889">
    <property type="entry name" value="Cysteine-rich domain"/>
    <property type="match status" value="2"/>
</dbReference>
<dbReference type="InterPro" id="IPR046349">
    <property type="entry name" value="C1-like_sf"/>
</dbReference>
<dbReference type="KEGG" id="soe:110776419"/>
<sequence length="195" mass="22191">MYDPEQTKWIQYNKHTKHPLKEVYKHSKFECKSCKSKGQGMRFRCDQCNFDVHPTCGTCPDSISSFTHPQHVLQLMERPNLHFHECHLCQKLIKGVVYRCKACNFFVHPVCSQLPEYLSNHAIHPPHSLKLQLMASSKCDVCDKSCKHWRYFCGICDVHIHVGCLSGKSTSDNDDEGGFGVFVEIVAGIAEGFSG</sequence>
<feature type="domain" description="DC1" evidence="2">
    <location>
        <begin position="124"/>
        <end position="164"/>
    </location>
</feature>
<dbReference type="GeneID" id="110776419"/>
<evidence type="ECO:0000313" key="3">
    <source>
        <dbReference type="Proteomes" id="UP000813463"/>
    </source>
</evidence>
<protein>
    <submittedName>
        <fullName evidence="4">Protein VACUOLELESS GAMETOPHYTES-like</fullName>
    </submittedName>
</protein>
<dbReference type="AlphaFoldDB" id="A0A9R0HVL1"/>
<evidence type="ECO:0000259" key="2">
    <source>
        <dbReference type="Pfam" id="PF03107"/>
    </source>
</evidence>
<keyword evidence="1" id="KW-0677">Repeat</keyword>
<accession>A0A9R0HVL1</accession>
<reference evidence="4" key="2">
    <citation type="submission" date="2025-08" db="UniProtKB">
        <authorList>
            <consortium name="RefSeq"/>
        </authorList>
    </citation>
    <scope>IDENTIFICATION</scope>
    <source>
        <tissue evidence="4">Leaf</tissue>
    </source>
</reference>
<dbReference type="InterPro" id="IPR004146">
    <property type="entry name" value="DC1"/>
</dbReference>
<organism evidence="3 4">
    <name type="scientific">Spinacia oleracea</name>
    <name type="common">Spinach</name>
    <dbReference type="NCBI Taxonomy" id="3562"/>
    <lineage>
        <taxon>Eukaryota</taxon>
        <taxon>Viridiplantae</taxon>
        <taxon>Streptophyta</taxon>
        <taxon>Embryophyta</taxon>
        <taxon>Tracheophyta</taxon>
        <taxon>Spermatophyta</taxon>
        <taxon>Magnoliopsida</taxon>
        <taxon>eudicotyledons</taxon>
        <taxon>Gunneridae</taxon>
        <taxon>Pentapetalae</taxon>
        <taxon>Caryophyllales</taxon>
        <taxon>Chenopodiaceae</taxon>
        <taxon>Chenopodioideae</taxon>
        <taxon>Anserineae</taxon>
        <taxon>Spinacia</taxon>
    </lineage>
</organism>
<dbReference type="PANTHER" id="PTHR47841">
    <property type="entry name" value="DIACYLGLYCEROL KINASE THETA-LIKE-RELATED"/>
    <property type="match status" value="1"/>
</dbReference>
<reference evidence="3" key="1">
    <citation type="journal article" date="2021" name="Nat. Commun.">
        <title>Genomic analyses provide insights into spinach domestication and the genetic basis of agronomic traits.</title>
        <authorList>
            <person name="Cai X."/>
            <person name="Sun X."/>
            <person name="Xu C."/>
            <person name="Sun H."/>
            <person name="Wang X."/>
            <person name="Ge C."/>
            <person name="Zhang Z."/>
            <person name="Wang Q."/>
            <person name="Fei Z."/>
            <person name="Jiao C."/>
            <person name="Wang Q."/>
        </authorList>
    </citation>
    <scope>NUCLEOTIDE SEQUENCE [LARGE SCALE GENOMIC DNA]</scope>
    <source>
        <strain evidence="3">cv. Varoflay</strain>
    </source>
</reference>
<gene>
    <name evidence="4" type="primary">LOC110776419</name>
</gene>
<evidence type="ECO:0000256" key="1">
    <source>
        <dbReference type="ARBA" id="ARBA00022737"/>
    </source>
</evidence>
<dbReference type="Proteomes" id="UP000813463">
    <property type="component" value="Chromosome 2"/>
</dbReference>
<evidence type="ECO:0000313" key="4">
    <source>
        <dbReference type="RefSeq" id="XP_021836674.1"/>
    </source>
</evidence>
<dbReference type="Gene3D" id="3.30.60.20">
    <property type="match status" value="1"/>
</dbReference>
<name>A0A9R0HVL1_SPIOL</name>
<proteinExistence type="predicted"/>
<feature type="domain" description="DC1" evidence="2">
    <location>
        <begin position="66"/>
        <end position="111"/>
    </location>
</feature>
<dbReference type="PANTHER" id="PTHR47841:SF7">
    <property type="entry name" value="CYSTEINE_HISTIDINE-RICH C1 DOMAIN PROTEIN"/>
    <property type="match status" value="1"/>
</dbReference>
<feature type="domain" description="DC1" evidence="2">
    <location>
        <begin position="14"/>
        <end position="56"/>
    </location>
</feature>
<dbReference type="Pfam" id="PF03107">
    <property type="entry name" value="C1_2"/>
    <property type="match status" value="3"/>
</dbReference>